<reference evidence="3" key="1">
    <citation type="submission" date="2021-01" db="EMBL/GenBank/DDBJ databases">
        <title>Providencia vermicola LLDRA6, a soil-borne Mn(II)-oxidizing bacterium, exploits a strategy of superoxide production coupled to hydrogen peroxide consumption to generate Mn oxides, as revealed by transcriptional up-regulation of genes for phenylacetic acid catabolism.</title>
        <authorList>
            <person name="Chen S."/>
            <person name="Ding Z."/>
            <person name="Chen J."/>
            <person name="Luo J."/>
            <person name="Ruan X."/>
            <person name="Li Z."/>
            <person name="Liao F."/>
            <person name="He J."/>
            <person name="Li D."/>
        </authorList>
    </citation>
    <scope>NUCLEOTIDE SEQUENCE [LARGE SCALE GENOMIC DNA]</scope>
    <source>
        <strain evidence="3">LLDRA6</strain>
    </source>
</reference>
<dbReference type="PROSITE" id="PS51257">
    <property type="entry name" value="PROKAR_LIPOPROTEIN"/>
    <property type="match status" value="1"/>
</dbReference>
<dbReference type="EMBL" id="CP067099">
    <property type="protein sequence ID" value="QQO62841.1"/>
    <property type="molecule type" value="Genomic_DNA"/>
</dbReference>
<evidence type="ECO:0000313" key="2">
    <source>
        <dbReference type="EMBL" id="QQO62841.1"/>
    </source>
</evidence>
<feature type="signal peptide" evidence="1">
    <location>
        <begin position="1"/>
        <end position="19"/>
    </location>
</feature>
<dbReference type="SUPFAM" id="SSF54001">
    <property type="entry name" value="Cysteine proteinases"/>
    <property type="match status" value="1"/>
</dbReference>
<dbReference type="RefSeq" id="WP_272581346.1">
    <property type="nucleotide sequence ID" value="NZ_CP067099.1"/>
</dbReference>
<dbReference type="GeneID" id="92277501"/>
<dbReference type="Gene3D" id="1.10.3670.10">
    <property type="entry name" value="Putative xylanase like domain"/>
    <property type="match status" value="1"/>
</dbReference>
<protein>
    <submittedName>
        <fullName evidence="2">DUF1460 domain-containing protein</fullName>
    </submittedName>
</protein>
<proteinExistence type="predicted"/>
<keyword evidence="1" id="KW-0732">Signal</keyword>
<dbReference type="Gene3D" id="2.30.260.10">
    <property type="entry name" value="putative xylanase like domain"/>
    <property type="match status" value="1"/>
</dbReference>
<dbReference type="Proteomes" id="UP000596157">
    <property type="component" value="Chromosome"/>
</dbReference>
<gene>
    <name evidence="2" type="ORF">JI723_02270</name>
</gene>
<dbReference type="InterPro" id="IPR010846">
    <property type="entry name" value="AmiA-like"/>
</dbReference>
<evidence type="ECO:0000256" key="1">
    <source>
        <dbReference type="SAM" id="SignalP"/>
    </source>
</evidence>
<organism evidence="2 3">
    <name type="scientific">Providencia manganoxydans</name>
    <dbReference type="NCBI Taxonomy" id="2923283"/>
    <lineage>
        <taxon>Bacteria</taxon>
        <taxon>Pseudomonadati</taxon>
        <taxon>Pseudomonadota</taxon>
        <taxon>Gammaproteobacteria</taxon>
        <taxon>Enterobacterales</taxon>
        <taxon>Morganellaceae</taxon>
        <taxon>Providencia</taxon>
    </lineage>
</organism>
<dbReference type="InterPro" id="IPR038765">
    <property type="entry name" value="Papain-like_cys_pep_sf"/>
</dbReference>
<name>A0ABX7AGD8_9GAMM</name>
<accession>A0ABX7AGD8</accession>
<dbReference type="Pfam" id="PF07313">
    <property type="entry name" value="AmiA-like"/>
    <property type="match status" value="1"/>
</dbReference>
<evidence type="ECO:0000313" key="3">
    <source>
        <dbReference type="Proteomes" id="UP000596157"/>
    </source>
</evidence>
<sequence>MLKRLMAVALLFISSMSCAVSVVLEPGSLFILNNIQRDTVGLTPELRVKVITEKLLGTPYNNHTLNSQATAEEKLIINLKSMDCMTFIEYTEAFKRSDDYDDFIQNLEKIRYSENGISYVTRRHFFTDWLQQADSSISDVTQQISSNSILVNKTLNKKNNGQLLIQDLPITNRLIRYIPTKHIDNSVLGSIKTGDYIGVYSSKPELDVSHVGIAIRQGEKVYFRNASSIKRVLKVSDVDLKQYLQGKTGIVVLRSQFGQLD</sequence>
<feature type="chain" id="PRO_5046837703" evidence="1">
    <location>
        <begin position="20"/>
        <end position="261"/>
    </location>
</feature>
<keyword evidence="3" id="KW-1185">Reference proteome</keyword>